<evidence type="ECO:0000259" key="1">
    <source>
        <dbReference type="Pfam" id="PF04754"/>
    </source>
</evidence>
<dbReference type="Proteomes" id="UP000712947">
    <property type="component" value="Unassembled WGS sequence"/>
</dbReference>
<reference evidence="2" key="1">
    <citation type="submission" date="2020-03" db="EMBL/GenBank/DDBJ databases">
        <authorList>
            <person name="Kislichkina A."/>
            <person name="Dentovskaya S."/>
            <person name="Shaikhutdinov R."/>
            <person name="Ivanov S."/>
            <person name="Sizova A."/>
            <person name="Solomentsev V."/>
            <person name="Bogun A."/>
        </authorList>
    </citation>
    <scope>NUCLEOTIDE SEQUENCE</scope>
    <source>
        <strain evidence="2">SCPM-O-B-7610</strain>
    </source>
</reference>
<accession>A0AA44I1W2</accession>
<dbReference type="InterPro" id="IPR006842">
    <property type="entry name" value="Transposase_31"/>
</dbReference>
<dbReference type="EMBL" id="JAASAI010000048">
    <property type="protein sequence ID" value="NIL24942.1"/>
    <property type="molecule type" value="Genomic_DNA"/>
</dbReference>
<dbReference type="AlphaFoldDB" id="A0AA44I1W2"/>
<dbReference type="Pfam" id="PF04754">
    <property type="entry name" value="Transposase_31"/>
    <property type="match status" value="1"/>
</dbReference>
<dbReference type="RefSeq" id="WP_167311803.1">
    <property type="nucleotide sequence ID" value="NZ_CAWPGR010000043.1"/>
</dbReference>
<feature type="domain" description="Transposase (putative) YhgA-like" evidence="1">
    <location>
        <begin position="6"/>
        <end position="36"/>
    </location>
</feature>
<comment type="caution">
    <text evidence="2">The sequence shown here is derived from an EMBL/GenBank/DDBJ whole genome shotgun (WGS) entry which is preliminary data.</text>
</comment>
<protein>
    <submittedName>
        <fullName evidence="2">Rpn family recombination-promoting nuclease/putative transposase</fullName>
    </submittedName>
</protein>
<proteinExistence type="predicted"/>
<name>A0AA44I1W2_YERMO</name>
<evidence type="ECO:0000313" key="3">
    <source>
        <dbReference type="Proteomes" id="UP000712947"/>
    </source>
</evidence>
<gene>
    <name evidence="2" type="ORF">HB991_20860</name>
</gene>
<feature type="non-terminal residue" evidence="2">
    <location>
        <position position="36"/>
    </location>
</feature>
<organism evidence="2 3">
    <name type="scientific">Yersinia mollaretii</name>
    <dbReference type="NCBI Taxonomy" id="33060"/>
    <lineage>
        <taxon>Bacteria</taxon>
        <taxon>Pseudomonadati</taxon>
        <taxon>Pseudomonadota</taxon>
        <taxon>Gammaproteobacteria</taxon>
        <taxon>Enterobacterales</taxon>
        <taxon>Yersiniaceae</taxon>
        <taxon>Yersinia</taxon>
    </lineage>
</organism>
<sequence length="36" mass="4311">MKTTPTPHDAIFKQFLTHQQTARDFLEIHLPSEFRK</sequence>
<evidence type="ECO:0000313" key="2">
    <source>
        <dbReference type="EMBL" id="NIL24942.1"/>
    </source>
</evidence>